<keyword evidence="5 7" id="KW-1133">Transmembrane helix</keyword>
<dbReference type="Gene3D" id="1.20.1250.20">
    <property type="entry name" value="MFS general substrate transporter like domains"/>
    <property type="match status" value="1"/>
</dbReference>
<keyword evidence="6 7" id="KW-0472">Membrane</keyword>
<evidence type="ECO:0000256" key="4">
    <source>
        <dbReference type="ARBA" id="ARBA00022692"/>
    </source>
</evidence>
<dbReference type="Pfam" id="PF07690">
    <property type="entry name" value="MFS_1"/>
    <property type="match status" value="1"/>
</dbReference>
<evidence type="ECO:0000256" key="3">
    <source>
        <dbReference type="ARBA" id="ARBA00022475"/>
    </source>
</evidence>
<reference evidence="9" key="1">
    <citation type="submission" date="2018-05" db="EMBL/GenBank/DDBJ databases">
        <authorList>
            <person name="Lanie J.A."/>
            <person name="Ng W.-L."/>
            <person name="Kazmierczak K.M."/>
            <person name="Andrzejewski T.M."/>
            <person name="Davidsen T.M."/>
            <person name="Wayne K.J."/>
            <person name="Tettelin H."/>
            <person name="Glass J.I."/>
            <person name="Rusch D."/>
            <person name="Podicherti R."/>
            <person name="Tsui H.-C.T."/>
            <person name="Winkler M.E."/>
        </authorList>
    </citation>
    <scope>NUCLEOTIDE SEQUENCE</scope>
</reference>
<feature type="transmembrane region" description="Helical" evidence="7">
    <location>
        <begin position="48"/>
        <end position="68"/>
    </location>
</feature>
<accession>A0A382GBL3</accession>
<feature type="transmembrane region" description="Helical" evidence="7">
    <location>
        <begin position="15"/>
        <end position="36"/>
    </location>
</feature>
<evidence type="ECO:0000313" key="9">
    <source>
        <dbReference type="EMBL" id="SVB72034.1"/>
    </source>
</evidence>
<feature type="transmembrane region" description="Helical" evidence="7">
    <location>
        <begin position="80"/>
        <end position="100"/>
    </location>
</feature>
<dbReference type="InterPro" id="IPR011701">
    <property type="entry name" value="MFS"/>
</dbReference>
<keyword evidence="3" id="KW-1003">Cell membrane</keyword>
<dbReference type="EMBL" id="UINC01054387">
    <property type="protein sequence ID" value="SVB72034.1"/>
    <property type="molecule type" value="Genomic_DNA"/>
</dbReference>
<comment type="subcellular location">
    <subcellularLocation>
        <location evidence="1">Cell membrane</location>
        <topology evidence="1">Multi-pass membrane protein</topology>
    </subcellularLocation>
</comment>
<evidence type="ECO:0000256" key="7">
    <source>
        <dbReference type="SAM" id="Phobius"/>
    </source>
</evidence>
<dbReference type="InterPro" id="IPR050171">
    <property type="entry name" value="MFS_Transporters"/>
</dbReference>
<protein>
    <recommendedName>
        <fullName evidence="8">Major facilitator superfamily (MFS) profile domain-containing protein</fullName>
    </recommendedName>
</protein>
<gene>
    <name evidence="9" type="ORF">METZ01_LOCUS224888</name>
</gene>
<dbReference type="GO" id="GO:0022857">
    <property type="term" value="F:transmembrane transporter activity"/>
    <property type="evidence" value="ECO:0007669"/>
    <property type="project" value="InterPro"/>
</dbReference>
<dbReference type="InterPro" id="IPR020846">
    <property type="entry name" value="MFS_dom"/>
</dbReference>
<dbReference type="GO" id="GO:0005886">
    <property type="term" value="C:plasma membrane"/>
    <property type="evidence" value="ECO:0007669"/>
    <property type="project" value="UniProtKB-SubCell"/>
</dbReference>
<keyword evidence="4 7" id="KW-0812">Transmembrane</keyword>
<dbReference type="PANTHER" id="PTHR23517:SF13">
    <property type="entry name" value="MAJOR FACILITATOR SUPERFAMILY MFS_1"/>
    <property type="match status" value="1"/>
</dbReference>
<dbReference type="PROSITE" id="PS50850">
    <property type="entry name" value="MFS"/>
    <property type="match status" value="1"/>
</dbReference>
<organism evidence="9">
    <name type="scientific">marine metagenome</name>
    <dbReference type="NCBI Taxonomy" id="408172"/>
    <lineage>
        <taxon>unclassified sequences</taxon>
        <taxon>metagenomes</taxon>
        <taxon>ecological metagenomes</taxon>
    </lineage>
</organism>
<keyword evidence="2" id="KW-0813">Transport</keyword>
<evidence type="ECO:0000256" key="2">
    <source>
        <dbReference type="ARBA" id="ARBA00022448"/>
    </source>
</evidence>
<dbReference type="InterPro" id="IPR036259">
    <property type="entry name" value="MFS_trans_sf"/>
</dbReference>
<name>A0A382GBL3_9ZZZZ</name>
<evidence type="ECO:0000256" key="1">
    <source>
        <dbReference type="ARBA" id="ARBA00004651"/>
    </source>
</evidence>
<dbReference type="SUPFAM" id="SSF103473">
    <property type="entry name" value="MFS general substrate transporter"/>
    <property type="match status" value="1"/>
</dbReference>
<evidence type="ECO:0000256" key="6">
    <source>
        <dbReference type="ARBA" id="ARBA00023136"/>
    </source>
</evidence>
<dbReference type="PANTHER" id="PTHR23517">
    <property type="entry name" value="RESISTANCE PROTEIN MDTM, PUTATIVE-RELATED-RELATED"/>
    <property type="match status" value="1"/>
</dbReference>
<feature type="transmembrane region" description="Helical" evidence="7">
    <location>
        <begin position="170"/>
        <end position="188"/>
    </location>
</feature>
<feature type="non-terminal residue" evidence="9">
    <location>
        <position position="212"/>
    </location>
</feature>
<evidence type="ECO:0000259" key="8">
    <source>
        <dbReference type="PROSITE" id="PS50850"/>
    </source>
</evidence>
<proteinExistence type="predicted"/>
<sequence>MDEPEVGARLFTTRFLVLCAASFAYFIALGSTWPVVPAFVEHDLGGGGVAVGLSVGAFGFSAALLRPVIGPLGDRRGRRFLLVLGSVGVSTSFLLLVPATSVAMVVAARLVLGMGEAAFFIGITSAIQDLCPPDRRGEATSYFTVTLYLGLAIGPALGEHLMETSGADRAFVVAALLGFVPLMLIGAAPGRPVNPPDVPLLRWRLHRAALRP</sequence>
<feature type="domain" description="Major facilitator superfamily (MFS) profile" evidence="8">
    <location>
        <begin position="14"/>
        <end position="212"/>
    </location>
</feature>
<feature type="transmembrane region" description="Helical" evidence="7">
    <location>
        <begin position="139"/>
        <end position="158"/>
    </location>
</feature>
<evidence type="ECO:0000256" key="5">
    <source>
        <dbReference type="ARBA" id="ARBA00022989"/>
    </source>
</evidence>
<dbReference type="AlphaFoldDB" id="A0A382GBL3"/>